<dbReference type="GO" id="GO:0022627">
    <property type="term" value="C:cytosolic small ribosomal subunit"/>
    <property type="evidence" value="ECO:0007669"/>
    <property type="project" value="UniProtKB-UniRule"/>
</dbReference>
<dbReference type="GO" id="GO:0003735">
    <property type="term" value="F:structural constituent of ribosome"/>
    <property type="evidence" value="ECO:0007669"/>
    <property type="project" value="UniProtKB-UniRule"/>
</dbReference>
<evidence type="ECO:0000256" key="7">
    <source>
        <dbReference type="RuleBase" id="RU003485"/>
    </source>
</evidence>
<dbReference type="PANTHER" id="PTHR11880">
    <property type="entry name" value="RIBOSOMAL PROTEIN S19P FAMILY MEMBER"/>
    <property type="match status" value="1"/>
</dbReference>
<dbReference type="NCBIfam" id="NF003121">
    <property type="entry name" value="PRK04038.1"/>
    <property type="match status" value="1"/>
</dbReference>
<proteinExistence type="inferred from homology"/>
<comment type="function">
    <text evidence="1 6">Protein S19 forms a complex with S13 that binds strongly to the 16S ribosomal RNA.</text>
</comment>
<accession>A0A075FRE9</accession>
<dbReference type="Gene3D" id="3.30.860.10">
    <property type="entry name" value="30s Ribosomal Protein S19, Chain A"/>
    <property type="match status" value="1"/>
</dbReference>
<keyword evidence="6" id="KW-0694">RNA-binding</keyword>
<dbReference type="GO" id="GO:0006412">
    <property type="term" value="P:translation"/>
    <property type="evidence" value="ECO:0007669"/>
    <property type="project" value="UniProtKB-UniRule"/>
</dbReference>
<dbReference type="PIRSF" id="PIRSF002144">
    <property type="entry name" value="Ribosomal_S19"/>
    <property type="match status" value="1"/>
</dbReference>
<evidence type="ECO:0000313" key="9">
    <source>
        <dbReference type="EMBL" id="AIE92041.1"/>
    </source>
</evidence>
<evidence type="ECO:0000256" key="4">
    <source>
        <dbReference type="ARBA" id="ARBA00023274"/>
    </source>
</evidence>
<comment type="similarity">
    <text evidence="2 6 7">Belongs to the universal ribosomal protein uS19 family.</text>
</comment>
<evidence type="ECO:0000256" key="6">
    <source>
        <dbReference type="HAMAP-Rule" id="MF_00531"/>
    </source>
</evidence>
<gene>
    <name evidence="9" type="primary">RP-S19</name>
    <name evidence="6" type="synonym">rps19p</name>
    <name evidence="9" type="synonym">rpsS</name>
</gene>
<dbReference type="GO" id="GO:0000028">
    <property type="term" value="P:ribosomal small subunit assembly"/>
    <property type="evidence" value="ECO:0007669"/>
    <property type="project" value="TreeGrafter"/>
</dbReference>
<keyword evidence="4 6" id="KW-0687">Ribonucleoprotein</keyword>
<keyword evidence="6" id="KW-0699">rRNA-binding</keyword>
<evidence type="ECO:0000256" key="2">
    <source>
        <dbReference type="ARBA" id="ARBA00007345"/>
    </source>
</evidence>
<evidence type="ECO:0000256" key="3">
    <source>
        <dbReference type="ARBA" id="ARBA00022980"/>
    </source>
</evidence>
<dbReference type="PROSITE" id="PS00323">
    <property type="entry name" value="RIBOSOMAL_S19"/>
    <property type="match status" value="1"/>
</dbReference>
<reference evidence="9" key="1">
    <citation type="journal article" date="2014" name="Genome Biol. Evol.">
        <title>Pangenome evidence for extensive interdomain horizontal transfer affecting lineage core and shell genes in uncultured planktonic thaumarchaeota and euryarchaeota.</title>
        <authorList>
            <person name="Deschamps P."/>
            <person name="Zivanovic Y."/>
            <person name="Moreira D."/>
            <person name="Rodriguez-Valera F."/>
            <person name="Lopez-Garcia P."/>
        </authorList>
    </citation>
    <scope>NUCLEOTIDE SEQUENCE</scope>
</reference>
<dbReference type="NCBIfam" id="TIGR01025">
    <property type="entry name" value="uS19_arch"/>
    <property type="match status" value="1"/>
</dbReference>
<dbReference type="Pfam" id="PF00203">
    <property type="entry name" value="Ribosomal_S19"/>
    <property type="match status" value="1"/>
</dbReference>
<sequence length="166" mass="19025">MARRRSKKVFRSPKLARRQARKRRSRISERRKKEFMWRGYTMEQLLELPLYPPEDDIEAPCIATLMPSRAKRSLSRGLSLECYKLLERVRSNDGKIVKTHCRGMYILPEMVGTTVGIHNGKDFVRVEIVPEMIGHALGEFAHTRKSVTHTGPGVGATRSSQHVALK</sequence>
<dbReference type="InterPro" id="IPR005713">
    <property type="entry name" value="Ribosomal_uS19_euk/arc"/>
</dbReference>
<protein>
    <recommendedName>
        <fullName evidence="5 6">Small ribosomal subunit protein uS19</fullName>
    </recommendedName>
</protein>
<feature type="compositionally biased region" description="Basic residues" evidence="8">
    <location>
        <begin position="1"/>
        <end position="25"/>
    </location>
</feature>
<name>A0A075FRE9_9EURY</name>
<dbReference type="InterPro" id="IPR020934">
    <property type="entry name" value="Ribosomal_uS19_CS"/>
</dbReference>
<dbReference type="AlphaFoldDB" id="A0A075FRE9"/>
<dbReference type="EMBL" id="KF900356">
    <property type="protein sequence ID" value="AIE92041.1"/>
    <property type="molecule type" value="Genomic_DNA"/>
</dbReference>
<evidence type="ECO:0000256" key="5">
    <source>
        <dbReference type="ARBA" id="ARBA00035163"/>
    </source>
</evidence>
<evidence type="ECO:0000256" key="8">
    <source>
        <dbReference type="SAM" id="MobiDB-lite"/>
    </source>
</evidence>
<dbReference type="GO" id="GO:0019843">
    <property type="term" value="F:rRNA binding"/>
    <property type="evidence" value="ECO:0007669"/>
    <property type="project" value="UniProtKB-UniRule"/>
</dbReference>
<evidence type="ECO:0000256" key="1">
    <source>
        <dbReference type="ARBA" id="ARBA00003239"/>
    </source>
</evidence>
<dbReference type="InterPro" id="IPR023575">
    <property type="entry name" value="Ribosomal_uS19_SF"/>
</dbReference>
<dbReference type="HAMAP" id="MF_00531">
    <property type="entry name" value="Ribosomal_uS19"/>
    <property type="match status" value="1"/>
</dbReference>
<keyword evidence="3 6" id="KW-0689">Ribosomal protein</keyword>
<dbReference type="SUPFAM" id="SSF54570">
    <property type="entry name" value="Ribosomal protein S19"/>
    <property type="match status" value="1"/>
</dbReference>
<dbReference type="PRINTS" id="PR00975">
    <property type="entry name" value="RIBOSOMALS19"/>
</dbReference>
<feature type="region of interest" description="Disordered" evidence="8">
    <location>
        <begin position="1"/>
        <end position="27"/>
    </location>
</feature>
<dbReference type="PANTHER" id="PTHR11880:SF2">
    <property type="entry name" value="SMALL RIBOSOMAL SUBUNIT PROTEIN US19"/>
    <property type="match status" value="1"/>
</dbReference>
<organism evidence="9">
    <name type="scientific">uncultured marine group II/III euryarchaeote AD1000_19_G08</name>
    <dbReference type="NCBI Taxonomy" id="1457733"/>
    <lineage>
        <taxon>Archaea</taxon>
        <taxon>Methanobacteriati</taxon>
        <taxon>Methanobacteriota</taxon>
        <taxon>environmental samples</taxon>
    </lineage>
</organism>
<dbReference type="InterPro" id="IPR002222">
    <property type="entry name" value="Ribosomal_uS19"/>
</dbReference>